<evidence type="ECO:0000259" key="6">
    <source>
        <dbReference type="Pfam" id="PF04932"/>
    </source>
</evidence>
<keyword evidence="8" id="KW-1185">Reference proteome</keyword>
<evidence type="ECO:0000256" key="5">
    <source>
        <dbReference type="SAM" id="Phobius"/>
    </source>
</evidence>
<feature type="transmembrane region" description="Helical" evidence="5">
    <location>
        <begin position="293"/>
        <end position="313"/>
    </location>
</feature>
<reference evidence="8" key="1">
    <citation type="journal article" date="2019" name="Int. J. Syst. Evol. Microbiol.">
        <title>The Global Catalogue of Microorganisms (GCM) 10K type strain sequencing project: providing services to taxonomists for standard genome sequencing and annotation.</title>
        <authorList>
            <consortium name="The Broad Institute Genomics Platform"/>
            <consortium name="The Broad Institute Genome Sequencing Center for Infectious Disease"/>
            <person name="Wu L."/>
            <person name="Ma J."/>
        </authorList>
    </citation>
    <scope>NUCLEOTIDE SEQUENCE [LARGE SCALE GENOMIC DNA]</scope>
    <source>
        <strain evidence="8">JCM 1407</strain>
    </source>
</reference>
<feature type="transmembrane region" description="Helical" evidence="5">
    <location>
        <begin position="39"/>
        <end position="57"/>
    </location>
</feature>
<evidence type="ECO:0000256" key="4">
    <source>
        <dbReference type="ARBA" id="ARBA00023136"/>
    </source>
</evidence>
<feature type="domain" description="O-antigen ligase-related" evidence="6">
    <location>
        <begin position="257"/>
        <end position="407"/>
    </location>
</feature>
<dbReference type="InterPro" id="IPR051533">
    <property type="entry name" value="WaaL-like"/>
</dbReference>
<keyword evidence="2 5" id="KW-0812">Transmembrane</keyword>
<feature type="transmembrane region" description="Helical" evidence="5">
    <location>
        <begin position="254"/>
        <end position="287"/>
    </location>
</feature>
<evidence type="ECO:0000256" key="3">
    <source>
        <dbReference type="ARBA" id="ARBA00022989"/>
    </source>
</evidence>
<dbReference type="EMBL" id="BAAACG010000019">
    <property type="protein sequence ID" value="GAA0747871.1"/>
    <property type="molecule type" value="Genomic_DNA"/>
</dbReference>
<dbReference type="RefSeq" id="WP_343764291.1">
    <property type="nucleotide sequence ID" value="NZ_BAAACG010000019.1"/>
</dbReference>
<dbReference type="Proteomes" id="UP001501510">
    <property type="component" value="Unassembled WGS sequence"/>
</dbReference>
<protein>
    <recommendedName>
        <fullName evidence="6">O-antigen ligase-related domain-containing protein</fullName>
    </recommendedName>
</protein>
<evidence type="ECO:0000313" key="7">
    <source>
        <dbReference type="EMBL" id="GAA0747871.1"/>
    </source>
</evidence>
<keyword evidence="3 5" id="KW-1133">Transmembrane helix</keyword>
<evidence type="ECO:0000256" key="1">
    <source>
        <dbReference type="ARBA" id="ARBA00004141"/>
    </source>
</evidence>
<feature type="transmembrane region" description="Helical" evidence="5">
    <location>
        <begin position="445"/>
        <end position="464"/>
    </location>
</feature>
<feature type="transmembrane region" description="Helical" evidence="5">
    <location>
        <begin position="87"/>
        <end position="105"/>
    </location>
</feature>
<accession>A0ABP3V3X7</accession>
<keyword evidence="4 5" id="KW-0472">Membrane</keyword>
<feature type="transmembrane region" description="Helical" evidence="5">
    <location>
        <begin position="390"/>
        <end position="411"/>
    </location>
</feature>
<comment type="caution">
    <text evidence="7">The sequence shown here is derived from an EMBL/GenBank/DDBJ whole genome shotgun (WGS) entry which is preliminary data.</text>
</comment>
<dbReference type="InterPro" id="IPR007016">
    <property type="entry name" value="O-antigen_ligase-rel_domated"/>
</dbReference>
<sequence length="475" mass="54966">MKYYLQKILQYNKKVLITSFLLSFVITILNMNGNSKKDLLMLFSATFLLLNEIYILFKSQKKSILMFLISLPFFVTARKFVQIDFFIFKISFETIYITIAFVYNIKTIYKDIKNKLKISNRCSLNFYILIFIFILFVYNSNIYSVYFWKSMSDTYLGVVSPIMFMLIIISLFEQSDIKKLVYAIIFSVNLSCLYGFVQIFKDGISLHSISKNRALLTFGYHNVNIFAGILVTVFPFVLEYILYKKTSKNEKKFLYGSFIIQTLSLVITYTRGAWISAGIVVFLILISKKYKKLVIVMIILGTILIKPAMSFILTRGNNVTGFLQNESSVARIQSICTDVKIMQNYPFGIGMSSFPEYYKEFATRGYMMMPESLRWKVNAAHYMLEHAHNLILQIGVEFGIVSLIVYILIILNRAKVVFKDYTNNRGIFVSLITYLIFSTLTGNEFNHKGVITGTIIIFLVLAMIEINNCKRLSKD</sequence>
<feature type="transmembrane region" description="Helical" evidence="5">
    <location>
        <begin position="154"/>
        <end position="173"/>
    </location>
</feature>
<organism evidence="7 8">
    <name type="scientific">Clostridium oceanicum</name>
    <dbReference type="NCBI Taxonomy" id="1543"/>
    <lineage>
        <taxon>Bacteria</taxon>
        <taxon>Bacillati</taxon>
        <taxon>Bacillota</taxon>
        <taxon>Clostridia</taxon>
        <taxon>Eubacteriales</taxon>
        <taxon>Clostridiaceae</taxon>
        <taxon>Clostridium</taxon>
    </lineage>
</organism>
<evidence type="ECO:0000256" key="2">
    <source>
        <dbReference type="ARBA" id="ARBA00022692"/>
    </source>
</evidence>
<comment type="subcellular location">
    <subcellularLocation>
        <location evidence="1">Membrane</location>
        <topology evidence="1">Multi-pass membrane protein</topology>
    </subcellularLocation>
</comment>
<feature type="transmembrane region" description="Helical" evidence="5">
    <location>
        <begin position="15"/>
        <end position="33"/>
    </location>
</feature>
<feature type="transmembrane region" description="Helical" evidence="5">
    <location>
        <begin position="220"/>
        <end position="242"/>
    </location>
</feature>
<name>A0ABP3V3X7_9CLOT</name>
<gene>
    <name evidence="7" type="ORF">GCM10008906_37470</name>
</gene>
<dbReference type="PANTHER" id="PTHR37422:SF17">
    <property type="entry name" value="O-ANTIGEN LIGASE"/>
    <property type="match status" value="1"/>
</dbReference>
<dbReference type="PANTHER" id="PTHR37422">
    <property type="entry name" value="TEICHURONIC ACID BIOSYNTHESIS PROTEIN TUAE"/>
    <property type="match status" value="1"/>
</dbReference>
<evidence type="ECO:0000313" key="8">
    <source>
        <dbReference type="Proteomes" id="UP001501510"/>
    </source>
</evidence>
<feature type="transmembrane region" description="Helical" evidence="5">
    <location>
        <begin position="126"/>
        <end position="148"/>
    </location>
</feature>
<dbReference type="Pfam" id="PF04932">
    <property type="entry name" value="Wzy_C"/>
    <property type="match status" value="1"/>
</dbReference>
<proteinExistence type="predicted"/>